<organism evidence="2 3">
    <name type="scientific">Rhizobium giardinii</name>
    <dbReference type="NCBI Taxonomy" id="56731"/>
    <lineage>
        <taxon>Bacteria</taxon>
        <taxon>Pseudomonadati</taxon>
        <taxon>Pseudomonadota</taxon>
        <taxon>Alphaproteobacteria</taxon>
        <taxon>Hyphomicrobiales</taxon>
        <taxon>Rhizobiaceae</taxon>
        <taxon>Rhizobium/Agrobacterium group</taxon>
        <taxon>Rhizobium</taxon>
    </lineage>
</organism>
<feature type="region of interest" description="Disordered" evidence="1">
    <location>
        <begin position="151"/>
        <end position="185"/>
    </location>
</feature>
<evidence type="ECO:0000313" key="3">
    <source>
        <dbReference type="Proteomes" id="UP000585507"/>
    </source>
</evidence>
<evidence type="ECO:0000256" key="1">
    <source>
        <dbReference type="SAM" id="MobiDB-lite"/>
    </source>
</evidence>
<comment type="caution">
    <text evidence="2">The sequence shown here is derived from an EMBL/GenBank/DDBJ whole genome shotgun (WGS) entry which is preliminary data.</text>
</comment>
<dbReference type="AlphaFoldDB" id="A0A7W8UGC4"/>
<proteinExistence type="predicted"/>
<accession>A0A7W8UGC4</accession>
<evidence type="ECO:0000313" key="2">
    <source>
        <dbReference type="EMBL" id="MBB5538708.1"/>
    </source>
</evidence>
<dbReference type="EMBL" id="JACHBK010000015">
    <property type="protein sequence ID" value="MBB5538708.1"/>
    <property type="molecule type" value="Genomic_DNA"/>
</dbReference>
<sequence>MLQDGIHRLRIERPPRYIPPAMNGQAHTAAIDVRRLEPGVQRPDRPAGEVDDFLVIGAAGFGAAEVNGSRRKGRAALVDNRILAFNCSLCRPATSLRRRPPEARATISSARSRRSRRRSYRWRAVWRGRRQSRPWRFFSSWTAGRIADLRAGEAKSPSSPRHFVSVDQLGSRRRTVHPTRAAQSP</sequence>
<gene>
    <name evidence="2" type="ORF">GGD55_005448</name>
</gene>
<keyword evidence="3" id="KW-1185">Reference proteome</keyword>
<dbReference type="Proteomes" id="UP000585507">
    <property type="component" value="Unassembled WGS sequence"/>
</dbReference>
<protein>
    <submittedName>
        <fullName evidence="2">Uncharacterized protein</fullName>
    </submittedName>
</protein>
<name>A0A7W8UGC4_9HYPH</name>
<reference evidence="2 3" key="1">
    <citation type="submission" date="2020-08" db="EMBL/GenBank/DDBJ databases">
        <title>Genomic Encyclopedia of Type Strains, Phase IV (KMG-V): Genome sequencing to study the core and pangenomes of soil and plant-associated prokaryotes.</title>
        <authorList>
            <person name="Whitman W."/>
        </authorList>
    </citation>
    <scope>NUCLEOTIDE SEQUENCE [LARGE SCALE GENOMIC DNA]</scope>
    <source>
        <strain evidence="2 3">SEMIA 4084</strain>
    </source>
</reference>